<protein>
    <submittedName>
        <fullName evidence="3">Unannotated protein</fullName>
    </submittedName>
</protein>
<dbReference type="PANTHER" id="PTHR43757">
    <property type="entry name" value="AMINOMETHYLTRANSFERASE"/>
    <property type="match status" value="1"/>
</dbReference>
<evidence type="ECO:0000259" key="2">
    <source>
        <dbReference type="Pfam" id="PF08669"/>
    </source>
</evidence>
<dbReference type="Gene3D" id="3.30.1360.120">
    <property type="entry name" value="Probable tRNA modification gtpase trme, domain 1"/>
    <property type="match status" value="1"/>
</dbReference>
<feature type="domain" description="GCVT N-terminal" evidence="1">
    <location>
        <begin position="5"/>
        <end position="59"/>
    </location>
</feature>
<dbReference type="SUPFAM" id="SSF103025">
    <property type="entry name" value="Folate-binding domain"/>
    <property type="match status" value="1"/>
</dbReference>
<dbReference type="Pfam" id="PF08669">
    <property type="entry name" value="GCV_T_C"/>
    <property type="match status" value="1"/>
</dbReference>
<dbReference type="EMBL" id="CAEZSR010000180">
    <property type="protein sequence ID" value="CAB4585068.1"/>
    <property type="molecule type" value="Genomic_DNA"/>
</dbReference>
<evidence type="ECO:0000259" key="1">
    <source>
        <dbReference type="Pfam" id="PF01571"/>
    </source>
</evidence>
<dbReference type="PANTHER" id="PTHR43757:SF15">
    <property type="entry name" value="PYRUVATE DEHYDROGENASE PHOSPHATASE REGULATORY SUBUNIT, MITOCHONDRIAL-LIKE"/>
    <property type="match status" value="1"/>
</dbReference>
<dbReference type="Gene3D" id="4.10.1250.10">
    <property type="entry name" value="Aminomethyltransferase fragment"/>
    <property type="match status" value="1"/>
</dbReference>
<evidence type="ECO:0000313" key="3">
    <source>
        <dbReference type="EMBL" id="CAB4585068.1"/>
    </source>
</evidence>
<dbReference type="InterPro" id="IPR028896">
    <property type="entry name" value="GcvT/YgfZ/DmdA"/>
</dbReference>
<dbReference type="InterPro" id="IPR029043">
    <property type="entry name" value="GcvT/YgfZ_C"/>
</dbReference>
<dbReference type="InterPro" id="IPR013977">
    <property type="entry name" value="GcvT_C"/>
</dbReference>
<reference evidence="3" key="1">
    <citation type="submission" date="2020-05" db="EMBL/GenBank/DDBJ databases">
        <authorList>
            <person name="Chiriac C."/>
            <person name="Salcher M."/>
            <person name="Ghai R."/>
            <person name="Kavagutti S V."/>
        </authorList>
    </citation>
    <scope>NUCLEOTIDE SEQUENCE</scope>
</reference>
<proteinExistence type="predicted"/>
<organism evidence="3">
    <name type="scientific">freshwater metagenome</name>
    <dbReference type="NCBI Taxonomy" id="449393"/>
    <lineage>
        <taxon>unclassified sequences</taxon>
        <taxon>metagenomes</taxon>
        <taxon>ecological metagenomes</taxon>
    </lineage>
</organism>
<dbReference type="InterPro" id="IPR027266">
    <property type="entry name" value="TrmE/GcvT-like"/>
</dbReference>
<gene>
    <name evidence="3" type="ORF">UFOPK1493_03347</name>
</gene>
<sequence length="173" mass="18064">MDVDDAVMEAGADLGVRRAGHHALDSLRVEKGYRHLGHDIGPIDDPYMVGLGFTVAHDKPGGFVGRDAIDPARPRTHRQVYVRLDDPEPLLLHGESILADGRIVGRMTSGAYGHTIGAACGLGIVSSDVVGSDAVGSDAVGAGGIEVDCAGQRVPATLSLRPFHDPTGARLRS</sequence>
<dbReference type="Gene3D" id="2.40.30.110">
    <property type="entry name" value="Aminomethyltransferase beta-barrel domains"/>
    <property type="match status" value="1"/>
</dbReference>
<dbReference type="InterPro" id="IPR006222">
    <property type="entry name" value="GCVT_N"/>
</dbReference>
<dbReference type="SUPFAM" id="SSF101790">
    <property type="entry name" value="Aminomethyltransferase beta-barrel domain"/>
    <property type="match status" value="1"/>
</dbReference>
<dbReference type="AlphaFoldDB" id="A0A6J6FKS7"/>
<dbReference type="GO" id="GO:0005739">
    <property type="term" value="C:mitochondrion"/>
    <property type="evidence" value="ECO:0007669"/>
    <property type="project" value="TreeGrafter"/>
</dbReference>
<dbReference type="Pfam" id="PF01571">
    <property type="entry name" value="GCV_T"/>
    <property type="match status" value="1"/>
</dbReference>
<feature type="domain" description="Aminomethyltransferase C-terminal" evidence="2">
    <location>
        <begin position="78"/>
        <end position="165"/>
    </location>
</feature>
<name>A0A6J6FKS7_9ZZZZ</name>
<accession>A0A6J6FKS7</accession>